<evidence type="ECO:0000256" key="1">
    <source>
        <dbReference type="ARBA" id="ARBA00004496"/>
    </source>
</evidence>
<dbReference type="Gene3D" id="1.10.10.10">
    <property type="entry name" value="Winged helix-like DNA-binding domain superfamily/Winged helix DNA-binding domain"/>
    <property type="match status" value="1"/>
</dbReference>
<dbReference type="Pfam" id="PF09107">
    <property type="entry name" value="WHD_3rd_SelB"/>
    <property type="match status" value="1"/>
</dbReference>
<dbReference type="EMBL" id="JASOOE010000011">
    <property type="protein sequence ID" value="MDK7187614.1"/>
    <property type="molecule type" value="Genomic_DNA"/>
</dbReference>
<comment type="subcellular location">
    <subcellularLocation>
        <location evidence="1">Cytoplasm</location>
    </subcellularLocation>
</comment>
<dbReference type="Pfam" id="PF25461">
    <property type="entry name" value="Beta-barrel_SelB"/>
    <property type="match status" value="1"/>
</dbReference>
<dbReference type="GO" id="GO:0001514">
    <property type="term" value="P:selenocysteine incorporation"/>
    <property type="evidence" value="ECO:0007669"/>
    <property type="project" value="InterPro"/>
</dbReference>
<evidence type="ECO:0000256" key="2">
    <source>
        <dbReference type="ARBA" id="ARBA00015953"/>
    </source>
</evidence>
<dbReference type="CDD" id="cd04171">
    <property type="entry name" value="SelB"/>
    <property type="match status" value="1"/>
</dbReference>
<dbReference type="InterPro" id="IPR004535">
    <property type="entry name" value="Transl_elong_SelB"/>
</dbReference>
<dbReference type="Gene3D" id="3.40.50.300">
    <property type="entry name" value="P-loop containing nucleotide triphosphate hydrolases"/>
    <property type="match status" value="1"/>
</dbReference>
<reference evidence="10" key="1">
    <citation type="submission" date="2023-05" db="EMBL/GenBank/DDBJ databases">
        <title>Cataloging the Phylogenetic Diversity of Human Bladder Bacteria.</title>
        <authorList>
            <person name="Du J."/>
        </authorList>
    </citation>
    <scope>NUCLEOTIDE SEQUENCE</scope>
    <source>
        <strain evidence="10">UMB1231</strain>
    </source>
</reference>
<dbReference type="InterPro" id="IPR027417">
    <property type="entry name" value="P-loop_NTPase"/>
</dbReference>
<dbReference type="SUPFAM" id="SSF46785">
    <property type="entry name" value="Winged helix' DNA-binding domain"/>
    <property type="match status" value="2"/>
</dbReference>
<dbReference type="PROSITE" id="PS51722">
    <property type="entry name" value="G_TR_2"/>
    <property type="match status" value="1"/>
</dbReference>
<name>A0AAJ1Q6G2_9LACT</name>
<dbReference type="InterPro" id="IPR009000">
    <property type="entry name" value="Transl_B-barrel_sf"/>
</dbReference>
<evidence type="ECO:0000259" key="9">
    <source>
        <dbReference type="PROSITE" id="PS51722"/>
    </source>
</evidence>
<keyword evidence="10" id="KW-0251">Elongation factor</keyword>
<comment type="caution">
    <text evidence="10">The sequence shown here is derived from an EMBL/GenBank/DDBJ whole genome shotgun (WGS) entry which is preliminary data.</text>
</comment>
<dbReference type="Pfam" id="PF09106">
    <property type="entry name" value="WHD_2nd_SelB"/>
    <property type="match status" value="1"/>
</dbReference>
<evidence type="ECO:0000313" key="10">
    <source>
        <dbReference type="EMBL" id="MDK7187614.1"/>
    </source>
</evidence>
<dbReference type="Proteomes" id="UP001229251">
    <property type="component" value="Unassembled WGS sequence"/>
</dbReference>
<evidence type="ECO:0000256" key="5">
    <source>
        <dbReference type="ARBA" id="ARBA00022917"/>
    </source>
</evidence>
<dbReference type="AlphaFoldDB" id="A0AAJ1Q6G2"/>
<accession>A0AAJ1Q6G2</accession>
<keyword evidence="5" id="KW-0648">Protein biosynthesis</keyword>
<dbReference type="Pfam" id="PF03144">
    <property type="entry name" value="GTP_EFTU_D2"/>
    <property type="match status" value="1"/>
</dbReference>
<sequence length="638" mass="71192">MKNVVIGTAGHIDHGKTTLIKALTGIETDTTREEKQRGLSINLGFAYIDLENGERVGIVDVPGHEKFIKNMLAGAAGIDLALLVIDVNEGIMPQTKEHVAVLSLLGVDDFIIVLTKVASVDADLKELVYEDIREQFKGSKLENSPIVETDAVAGIGIDELKALIQDRVDHIQRKAEDLPGRLNVDRAFSVKGFGTVVTGTLIDGAIEVGDEMTIYPAGIPTRIRTIQIHEQDQKIAHAGNRTAINLTKVDLDQVGRGDVLSAAPLEASYMIDAKVRCLKEASQPMELWDRVHVHIGTREVIGRLVPIGVERIMPGEEAFIQLRLEEQIAVKKGDRFILRNFSPVVTIGGGEVLDATPKKHKRFNQEVIESLEVMETGSTVDVLLDFLANRSTGFTSVKEMSDYLGEEMKAVEGYVAELVEGGHLLKFGQFYMAKSTYDQLAEKMIQLLETYHKERNMDAGMALEEFRSNFSKLPAKELNAIIQSLVDAEKLEIDGDLIKLAGYQIAISPQQAKAYEAITQQLAENPFAPLTFEEVVGKDKVKREVYLQMRKNNEFYRLDKQTEIRTVYYNEALDRLAEFCQDHGVIELADFRNLLGTSRKYALLILDNFDKRGITKRVEDHRVLNPKYAESIEEAKLS</sequence>
<dbReference type="GO" id="GO:0003746">
    <property type="term" value="F:translation elongation factor activity"/>
    <property type="evidence" value="ECO:0007669"/>
    <property type="project" value="UniProtKB-KW"/>
</dbReference>
<dbReference type="PANTHER" id="PTHR43721">
    <property type="entry name" value="ELONGATION FACTOR TU-RELATED"/>
    <property type="match status" value="1"/>
</dbReference>
<evidence type="ECO:0000313" key="11">
    <source>
        <dbReference type="Proteomes" id="UP001229251"/>
    </source>
</evidence>
<organism evidence="10 11">
    <name type="scientific">Facklamia hominis</name>
    <dbReference type="NCBI Taxonomy" id="178214"/>
    <lineage>
        <taxon>Bacteria</taxon>
        <taxon>Bacillati</taxon>
        <taxon>Bacillota</taxon>
        <taxon>Bacilli</taxon>
        <taxon>Lactobacillales</taxon>
        <taxon>Aerococcaceae</taxon>
        <taxon>Facklamia</taxon>
    </lineage>
</organism>
<comment type="function">
    <text evidence="7">Translation factor necessary for the incorporation of selenocysteine into proteins. It probably replaces EF-Tu for the insertion of selenocysteine directed by the UGA codon. SelB binds GTP and GDP.</text>
</comment>
<dbReference type="GO" id="GO:0005829">
    <property type="term" value="C:cytosol"/>
    <property type="evidence" value="ECO:0007669"/>
    <property type="project" value="TreeGrafter"/>
</dbReference>
<dbReference type="InterPro" id="IPR009001">
    <property type="entry name" value="Transl_elong_EF1A/Init_IF2_C"/>
</dbReference>
<dbReference type="Pfam" id="PF00009">
    <property type="entry name" value="GTP_EFTU"/>
    <property type="match status" value="1"/>
</dbReference>
<evidence type="ECO:0000256" key="4">
    <source>
        <dbReference type="ARBA" id="ARBA00022741"/>
    </source>
</evidence>
<dbReference type="InterPro" id="IPR057335">
    <property type="entry name" value="Beta-barrel_SelB"/>
</dbReference>
<dbReference type="PRINTS" id="PR00315">
    <property type="entry name" value="ELONGATNFCT"/>
</dbReference>
<evidence type="ECO:0000256" key="3">
    <source>
        <dbReference type="ARBA" id="ARBA00022490"/>
    </source>
</evidence>
<dbReference type="SUPFAM" id="SSF50465">
    <property type="entry name" value="EF-Tu/eEF-1alpha/eIF2-gamma C-terminal domain"/>
    <property type="match status" value="1"/>
</dbReference>
<dbReference type="RefSeq" id="WP_016647929.1">
    <property type="nucleotide sequence ID" value="NZ_JASOOE010000011.1"/>
</dbReference>
<dbReference type="Gene3D" id="2.40.30.10">
    <property type="entry name" value="Translation factors"/>
    <property type="match status" value="2"/>
</dbReference>
<protein>
    <recommendedName>
        <fullName evidence="2">Selenocysteine-specific elongation factor</fullName>
    </recommendedName>
    <alternativeName>
        <fullName evidence="8">SelB translation factor</fullName>
    </alternativeName>
</protein>
<dbReference type="CDD" id="cd15491">
    <property type="entry name" value="selB_III"/>
    <property type="match status" value="1"/>
</dbReference>
<feature type="domain" description="Tr-type G" evidence="9">
    <location>
        <begin position="1"/>
        <end position="173"/>
    </location>
</feature>
<dbReference type="NCBIfam" id="TIGR00231">
    <property type="entry name" value="small_GTP"/>
    <property type="match status" value="1"/>
</dbReference>
<dbReference type="GO" id="GO:0003924">
    <property type="term" value="F:GTPase activity"/>
    <property type="evidence" value="ECO:0007669"/>
    <property type="project" value="InterPro"/>
</dbReference>
<dbReference type="GO" id="GO:0003723">
    <property type="term" value="F:RNA binding"/>
    <property type="evidence" value="ECO:0007669"/>
    <property type="project" value="InterPro"/>
</dbReference>
<dbReference type="InterPro" id="IPR000795">
    <property type="entry name" value="T_Tr_GTP-bd_dom"/>
</dbReference>
<dbReference type="SUPFAM" id="SSF52540">
    <property type="entry name" value="P-loop containing nucleoside triphosphate hydrolases"/>
    <property type="match status" value="1"/>
</dbReference>
<keyword evidence="6" id="KW-0342">GTP-binding</keyword>
<dbReference type="InterPro" id="IPR004161">
    <property type="entry name" value="EFTu-like_2"/>
</dbReference>
<dbReference type="InterPro" id="IPR015190">
    <property type="entry name" value="Elong_fac_SelB-wing-hlx_typ-2"/>
</dbReference>
<dbReference type="InterPro" id="IPR005225">
    <property type="entry name" value="Small_GTP-bd"/>
</dbReference>
<dbReference type="InterPro" id="IPR015191">
    <property type="entry name" value="SelB_WHD4"/>
</dbReference>
<dbReference type="PANTHER" id="PTHR43721:SF22">
    <property type="entry name" value="ELONGATION FACTOR TU, MITOCHONDRIAL"/>
    <property type="match status" value="1"/>
</dbReference>
<dbReference type="InterPro" id="IPR050055">
    <property type="entry name" value="EF-Tu_GTPase"/>
</dbReference>
<dbReference type="Gene3D" id="1.10.10.2770">
    <property type="match status" value="1"/>
</dbReference>
<dbReference type="GO" id="GO:0005525">
    <property type="term" value="F:GTP binding"/>
    <property type="evidence" value="ECO:0007669"/>
    <property type="project" value="UniProtKB-KW"/>
</dbReference>
<evidence type="ECO:0000256" key="8">
    <source>
        <dbReference type="ARBA" id="ARBA00031615"/>
    </source>
</evidence>
<evidence type="ECO:0000256" key="6">
    <source>
        <dbReference type="ARBA" id="ARBA00023134"/>
    </source>
</evidence>
<dbReference type="SUPFAM" id="SSF50447">
    <property type="entry name" value="Translation proteins"/>
    <property type="match status" value="1"/>
</dbReference>
<gene>
    <name evidence="10" type="primary">selB</name>
    <name evidence="10" type="ORF">QP433_06435</name>
</gene>
<dbReference type="CDD" id="cd03696">
    <property type="entry name" value="SelB_II"/>
    <property type="match status" value="1"/>
</dbReference>
<dbReference type="InterPro" id="IPR036388">
    <property type="entry name" value="WH-like_DNA-bd_sf"/>
</dbReference>
<dbReference type="InterPro" id="IPR036390">
    <property type="entry name" value="WH_DNA-bd_sf"/>
</dbReference>
<evidence type="ECO:0000256" key="7">
    <source>
        <dbReference type="ARBA" id="ARBA00025526"/>
    </source>
</evidence>
<keyword evidence="3" id="KW-0963">Cytoplasm</keyword>
<keyword evidence="4" id="KW-0547">Nucleotide-binding</keyword>
<dbReference type="NCBIfam" id="TIGR00475">
    <property type="entry name" value="selB"/>
    <property type="match status" value="1"/>
</dbReference>
<proteinExistence type="predicted"/>